<keyword evidence="4" id="KW-1185">Reference proteome</keyword>
<accession>A0ABP9UVU3</accession>
<evidence type="ECO:0000256" key="1">
    <source>
        <dbReference type="SAM" id="SignalP"/>
    </source>
</evidence>
<protein>
    <recommendedName>
        <fullName evidence="2">Ice-binding protein C-terminal domain-containing protein</fullName>
    </recommendedName>
</protein>
<comment type="caution">
    <text evidence="3">The sequence shown here is derived from an EMBL/GenBank/DDBJ whole genome shotgun (WGS) entry which is preliminary data.</text>
</comment>
<proteinExistence type="predicted"/>
<evidence type="ECO:0000259" key="2">
    <source>
        <dbReference type="Pfam" id="PF07589"/>
    </source>
</evidence>
<dbReference type="NCBIfam" id="TIGR02595">
    <property type="entry name" value="PEP_CTERM"/>
    <property type="match status" value="1"/>
</dbReference>
<keyword evidence="1" id="KW-0732">Signal</keyword>
<dbReference type="EMBL" id="BAABRL010000002">
    <property type="protein sequence ID" value="GAA5494535.1"/>
    <property type="molecule type" value="Genomic_DNA"/>
</dbReference>
<feature type="domain" description="Ice-binding protein C-terminal" evidence="2">
    <location>
        <begin position="197"/>
        <end position="220"/>
    </location>
</feature>
<organism evidence="3 4">
    <name type="scientific">Rubritalea halochordaticola</name>
    <dbReference type="NCBI Taxonomy" id="714537"/>
    <lineage>
        <taxon>Bacteria</taxon>
        <taxon>Pseudomonadati</taxon>
        <taxon>Verrucomicrobiota</taxon>
        <taxon>Verrucomicrobiia</taxon>
        <taxon>Verrucomicrobiales</taxon>
        <taxon>Rubritaleaceae</taxon>
        <taxon>Rubritalea</taxon>
    </lineage>
</organism>
<feature type="chain" id="PRO_5047084919" description="Ice-binding protein C-terminal domain-containing protein" evidence="1">
    <location>
        <begin position="22"/>
        <end position="220"/>
    </location>
</feature>
<sequence>MNKYILPAIIASTALSSLATAAVTVNFTLGSFYNSDGTTTVNANTVGILLVNTDNSDVSTLTSTLNGFDLSSSPDPSSEVQPPTMIGNFEVLGLYSADSSGNYDGSADLFILDDGISANDNLVFLWFPSIESLSGTITAGQQFGILTGMPASEDLSGESQAFVVPAEGSTANMIFVDNGATNGGLTDQSQFVASYATVPEPSSFALIGLGALATLFRRRR</sequence>
<reference evidence="3 4" key="1">
    <citation type="submission" date="2024-02" db="EMBL/GenBank/DDBJ databases">
        <title>Rubritalea halochordaticola NBRC 107102.</title>
        <authorList>
            <person name="Ichikawa N."/>
            <person name="Katano-Makiyama Y."/>
            <person name="Hidaka K."/>
        </authorList>
    </citation>
    <scope>NUCLEOTIDE SEQUENCE [LARGE SCALE GENOMIC DNA]</scope>
    <source>
        <strain evidence="3 4">NBRC 107102</strain>
    </source>
</reference>
<evidence type="ECO:0000313" key="3">
    <source>
        <dbReference type="EMBL" id="GAA5494535.1"/>
    </source>
</evidence>
<dbReference type="Pfam" id="PF07589">
    <property type="entry name" value="PEP-CTERM"/>
    <property type="match status" value="1"/>
</dbReference>
<name>A0ABP9UVU3_9BACT</name>
<feature type="signal peptide" evidence="1">
    <location>
        <begin position="1"/>
        <end position="21"/>
    </location>
</feature>
<dbReference type="InterPro" id="IPR013424">
    <property type="entry name" value="Ice-binding_C"/>
</dbReference>
<dbReference type="Proteomes" id="UP001424741">
    <property type="component" value="Unassembled WGS sequence"/>
</dbReference>
<evidence type="ECO:0000313" key="4">
    <source>
        <dbReference type="Proteomes" id="UP001424741"/>
    </source>
</evidence>
<gene>
    <name evidence="3" type="ORF">Rhal01_00697</name>
</gene>